<evidence type="ECO:0000259" key="2">
    <source>
        <dbReference type="Pfam" id="PF09818"/>
    </source>
</evidence>
<accession>A0AAW5F9U0</accession>
<comment type="caution">
    <text evidence="5">The sequence shown here is derived from an EMBL/GenBank/DDBJ whole genome shotgun (WGS) entry which is preliminary data.</text>
</comment>
<proteinExistence type="predicted"/>
<dbReference type="InterPro" id="IPR046833">
    <property type="entry name" value="ABC_N"/>
</dbReference>
<dbReference type="InterPro" id="IPR049069">
    <property type="entry name" value="MRB1590-like_C"/>
</dbReference>
<dbReference type="Proteomes" id="UP001203136">
    <property type="component" value="Unassembled WGS sequence"/>
</dbReference>
<evidence type="ECO:0000259" key="4">
    <source>
        <dbReference type="Pfam" id="PF21117"/>
    </source>
</evidence>
<dbReference type="AlphaFoldDB" id="A0AAW5F9U0"/>
<dbReference type="RefSeq" id="WP_003505747.1">
    <property type="nucleotide sequence ID" value="NZ_BAABZD010000005.1"/>
</dbReference>
<sequence>MNHSQDLKRLLESIDHKGYPAYKAVQGSYDFKDYILTVDHVQGDPFASPSKVSVFIPHKINAFPEGYYDRQWKKTALEDYLLRCFSQEIARFNFKAKGSGKSGLIATSRPGQEVLTRSACECTGTGITARFEVGFPAFGRTINSGELIKILFDFLPGCVRNVFMYKNRNPKQVRDVIELAEDQEFIRNELKRLDLVSFAADGSVLPRETGISDRPMKGSVPFSSPESLKITLNLPHHGPLCGMAVRRGITLIVGGGYHGKSTLLKALEAGVYNHIAGDGREYVITDSTAVKLRAEDGRSISNVDISLFINDLPNGRDTSRFSSADASGSTSQAAAVIEGIEAGAAAFLIDEDTSATNFMLRDELMQKIVSRDKEPITPFIERARDLYEKAGISTVLVAGSSGAYFYIADTVIQMDSYRPLDITEQVKKACEAYREISSPALTAPGFSLPKPGRKLPAPAASSDSGRGGANSGDRRGNRKQDDRIKVKIFGRDSFQVGKEPVDLRFVEQLADSEQTAALAQMVRFCLERGLFSRCTLKETVDILMLEYEKKGLAAFNGSNYTAMGLCMPRVQEIYACLNRFRG</sequence>
<dbReference type="Pfam" id="PF21117">
    <property type="entry name" value="MRB1590_C"/>
    <property type="match status" value="1"/>
</dbReference>
<feature type="compositionally biased region" description="Basic and acidic residues" evidence="1">
    <location>
        <begin position="472"/>
        <end position="482"/>
    </location>
</feature>
<dbReference type="InterPro" id="IPR019195">
    <property type="entry name" value="ABC_ATPase_put"/>
</dbReference>
<evidence type="ECO:0000313" key="6">
    <source>
        <dbReference type="Proteomes" id="UP001203136"/>
    </source>
</evidence>
<feature type="domain" description="ATPase of the ABC class N-terminal" evidence="3">
    <location>
        <begin position="5"/>
        <end position="165"/>
    </location>
</feature>
<dbReference type="InterPro" id="IPR046834">
    <property type="entry name" value="ABC_ATPase_C"/>
</dbReference>
<dbReference type="SUPFAM" id="SSF52540">
    <property type="entry name" value="P-loop containing nucleoside triphosphate hydrolases"/>
    <property type="match status" value="1"/>
</dbReference>
<feature type="domain" description="MRB1590-like C-terminal" evidence="4">
    <location>
        <begin position="485"/>
        <end position="581"/>
    </location>
</feature>
<dbReference type="EMBL" id="JAINVB010000001">
    <property type="protein sequence ID" value="MCK0088629.1"/>
    <property type="molecule type" value="Genomic_DNA"/>
</dbReference>
<reference evidence="5" key="1">
    <citation type="journal article" date="2022" name="Cell Host Microbe">
        <title>Colonization of the live biotherapeutic product VE303 and modulation of the microbiota and metabolites in healthy volunteers.</title>
        <authorList>
            <person name="Dsouza M."/>
            <person name="Menon R."/>
            <person name="Crossette E."/>
            <person name="Bhattarai S.K."/>
            <person name="Schneider J."/>
            <person name="Kim Y.G."/>
            <person name="Reddy S."/>
            <person name="Caballero S."/>
            <person name="Felix C."/>
            <person name="Cornacchione L."/>
            <person name="Hendrickson J."/>
            <person name="Watson A.R."/>
            <person name="Minot S.S."/>
            <person name="Greenfield N."/>
            <person name="Schopf L."/>
            <person name="Szabady R."/>
            <person name="Patarroyo J."/>
            <person name="Smith W."/>
            <person name="Harrison P."/>
            <person name="Kuijper E.J."/>
            <person name="Kelly C.P."/>
            <person name="Olle B."/>
            <person name="Bobilev D."/>
            <person name="Silber J.L."/>
            <person name="Bucci V."/>
            <person name="Roberts B."/>
            <person name="Faith J."/>
            <person name="Norman J.M."/>
        </authorList>
    </citation>
    <scope>NUCLEOTIDE SEQUENCE</scope>
    <source>
        <strain evidence="5">VE303-04</strain>
    </source>
</reference>
<feature type="region of interest" description="Disordered" evidence="1">
    <location>
        <begin position="444"/>
        <end position="482"/>
    </location>
</feature>
<organism evidence="5 6">
    <name type="scientific">Clostridium symbiosum</name>
    <name type="common">Bacteroides symbiosus</name>
    <dbReference type="NCBI Taxonomy" id="1512"/>
    <lineage>
        <taxon>Bacteria</taxon>
        <taxon>Bacillati</taxon>
        <taxon>Bacillota</taxon>
        <taxon>Clostridia</taxon>
        <taxon>Lachnospirales</taxon>
        <taxon>Lachnospiraceae</taxon>
        <taxon>Otoolea</taxon>
    </lineage>
</organism>
<feature type="domain" description="ATPase of the ABC class C-terminal" evidence="2">
    <location>
        <begin position="171"/>
        <end position="433"/>
    </location>
</feature>
<dbReference type="InterPro" id="IPR027417">
    <property type="entry name" value="P-loop_NTPase"/>
</dbReference>
<name>A0AAW5F9U0_CLOSY</name>
<dbReference type="Pfam" id="PF09818">
    <property type="entry name" value="ABC_ATPase"/>
    <property type="match status" value="1"/>
</dbReference>
<dbReference type="PANTHER" id="PTHR38149">
    <property type="entry name" value="ATPASE"/>
    <property type="match status" value="1"/>
</dbReference>
<dbReference type="Pfam" id="PF20446">
    <property type="entry name" value="ABC_N"/>
    <property type="match status" value="1"/>
</dbReference>
<evidence type="ECO:0000313" key="5">
    <source>
        <dbReference type="EMBL" id="MCK0088629.1"/>
    </source>
</evidence>
<protein>
    <submittedName>
        <fullName evidence="5">ABC-ATPase domain-containing protein</fullName>
    </submittedName>
</protein>
<dbReference type="PANTHER" id="PTHR38149:SF1">
    <property type="entry name" value="ATPASE"/>
    <property type="match status" value="1"/>
</dbReference>
<evidence type="ECO:0000256" key="1">
    <source>
        <dbReference type="SAM" id="MobiDB-lite"/>
    </source>
</evidence>
<evidence type="ECO:0000259" key="3">
    <source>
        <dbReference type="Pfam" id="PF20446"/>
    </source>
</evidence>
<gene>
    <name evidence="5" type="ORF">K5I21_22755</name>
</gene>